<name>A0A0L7QIY1_9HYME</name>
<proteinExistence type="predicted"/>
<evidence type="ECO:0000313" key="1">
    <source>
        <dbReference type="EMBL" id="KOC58602.1"/>
    </source>
</evidence>
<dbReference type="Proteomes" id="UP000053825">
    <property type="component" value="Unassembled WGS sequence"/>
</dbReference>
<protein>
    <submittedName>
        <fullName evidence="1">Uncharacterized protein</fullName>
    </submittedName>
</protein>
<dbReference type="PANTHER" id="PTHR22954">
    <property type="entry name" value="RETROVIRAL PROTEASE-RELATED"/>
    <property type="match status" value="1"/>
</dbReference>
<reference evidence="1 2" key="1">
    <citation type="submission" date="2015-07" db="EMBL/GenBank/DDBJ databases">
        <title>The genome of Habropoda laboriosa.</title>
        <authorList>
            <person name="Pan H."/>
            <person name="Kapheim K."/>
        </authorList>
    </citation>
    <scope>NUCLEOTIDE SEQUENCE [LARGE SCALE GENOMIC DNA]</scope>
    <source>
        <strain evidence="1">0110345459</strain>
    </source>
</reference>
<dbReference type="InterPro" id="IPR005312">
    <property type="entry name" value="DUF1759"/>
</dbReference>
<dbReference type="AlphaFoldDB" id="A0A0L7QIY1"/>
<dbReference type="PANTHER" id="PTHR22954:SF3">
    <property type="entry name" value="PROTEIN CBG08539"/>
    <property type="match status" value="1"/>
</dbReference>
<dbReference type="Pfam" id="PF03564">
    <property type="entry name" value="DUF1759"/>
    <property type="match status" value="2"/>
</dbReference>
<organism evidence="1 2">
    <name type="scientific">Habropoda laboriosa</name>
    <dbReference type="NCBI Taxonomy" id="597456"/>
    <lineage>
        <taxon>Eukaryota</taxon>
        <taxon>Metazoa</taxon>
        <taxon>Ecdysozoa</taxon>
        <taxon>Arthropoda</taxon>
        <taxon>Hexapoda</taxon>
        <taxon>Insecta</taxon>
        <taxon>Pterygota</taxon>
        <taxon>Neoptera</taxon>
        <taxon>Endopterygota</taxon>
        <taxon>Hymenoptera</taxon>
        <taxon>Apocrita</taxon>
        <taxon>Aculeata</taxon>
        <taxon>Apoidea</taxon>
        <taxon>Anthophila</taxon>
        <taxon>Apidae</taxon>
        <taxon>Habropoda</taxon>
    </lineage>
</organism>
<dbReference type="OrthoDB" id="7615520at2759"/>
<dbReference type="STRING" id="597456.A0A0L7QIY1"/>
<keyword evidence="2" id="KW-1185">Reference proteome</keyword>
<sequence>MVTGLSPAFSNTPIRANLPVIQLPSFDVNYNDWIRFRDTFLSLIHNNEQLEDVQKFHYLQSSLKGPAARIVQSIGISKSNYRTAWDAVKARYENSAALKRHHVHALLDLPAIQKQSPIAIREMLDDASNRLHALKVWRVRRRQQILTKPRSILPRELSLFQLLQILVSVLLSLPELRLAFVLEWPKKRTCGKFHYLQSLLKGPAARIVQSIGISESNYRTAWDAVKARYENSAALKRHHVHALLDLPAI</sequence>
<gene>
    <name evidence="1" type="ORF">WH47_06862</name>
</gene>
<accession>A0A0L7QIY1</accession>
<evidence type="ECO:0000313" key="2">
    <source>
        <dbReference type="Proteomes" id="UP000053825"/>
    </source>
</evidence>
<dbReference type="EMBL" id="KQ415340">
    <property type="protein sequence ID" value="KOC58602.1"/>
    <property type="molecule type" value="Genomic_DNA"/>
</dbReference>